<dbReference type="RefSeq" id="WP_241347293.1">
    <property type="nucleotide sequence ID" value="NZ_JAKZGP010000010.1"/>
</dbReference>
<dbReference type="Proteomes" id="UP001165489">
    <property type="component" value="Unassembled WGS sequence"/>
</dbReference>
<reference evidence="1" key="1">
    <citation type="submission" date="2022-03" db="EMBL/GenBank/DDBJ databases">
        <title>De novo assembled genomes of Belliella spp. (Cyclobacteriaceae) strains.</title>
        <authorList>
            <person name="Szabo A."/>
            <person name="Korponai K."/>
            <person name="Felfoldi T."/>
        </authorList>
    </citation>
    <scope>NUCLEOTIDE SEQUENCE</scope>
    <source>
        <strain evidence="1">DSM 111904</strain>
    </source>
</reference>
<gene>
    <name evidence="1" type="ORF">MM239_05970</name>
</gene>
<keyword evidence="2" id="KW-1185">Reference proteome</keyword>
<evidence type="ECO:0008006" key="3">
    <source>
        <dbReference type="Google" id="ProtNLM"/>
    </source>
</evidence>
<protein>
    <recommendedName>
        <fullName evidence="3">Phage protein</fullName>
    </recommendedName>
</protein>
<evidence type="ECO:0000313" key="1">
    <source>
        <dbReference type="EMBL" id="MCH7408932.1"/>
    </source>
</evidence>
<dbReference type="EMBL" id="JAKZGP010000010">
    <property type="protein sequence ID" value="MCH7408932.1"/>
    <property type="molecule type" value="Genomic_DNA"/>
</dbReference>
<comment type="caution">
    <text evidence="1">The sequence shown here is derived from an EMBL/GenBank/DDBJ whole genome shotgun (WGS) entry which is preliminary data.</text>
</comment>
<sequence length="119" mass="14052">MKPVRFKYKEQPGDLFRNTDIVPLPNPQEDLEGFLVQFLKNYQSDKRVTYMDDLYKLLHNDFINEADKQQFIIATGIKTDRETETEIQKIENELISEAYSNFYHFVLTKQIEIIANSNG</sequence>
<proteinExistence type="predicted"/>
<evidence type="ECO:0000313" key="2">
    <source>
        <dbReference type="Proteomes" id="UP001165489"/>
    </source>
</evidence>
<name>A0ABS9UXQ4_9BACT</name>
<accession>A0ABS9UXQ4</accession>
<organism evidence="1 2">
    <name type="scientific">Belliella filtrata</name>
    <dbReference type="NCBI Taxonomy" id="2923435"/>
    <lineage>
        <taxon>Bacteria</taxon>
        <taxon>Pseudomonadati</taxon>
        <taxon>Bacteroidota</taxon>
        <taxon>Cytophagia</taxon>
        <taxon>Cytophagales</taxon>
        <taxon>Cyclobacteriaceae</taxon>
        <taxon>Belliella</taxon>
    </lineage>
</organism>